<comment type="catalytic activity">
    <reaction evidence="8">
        <text>Cleavage of hydrophobic, N-terminal signal or leader sequences from secreted and periplasmic proteins.</text>
        <dbReference type="EC" id="3.4.21.89"/>
    </reaction>
</comment>
<dbReference type="GO" id="GO:0009003">
    <property type="term" value="F:signal peptidase activity"/>
    <property type="evidence" value="ECO:0007669"/>
    <property type="project" value="UniProtKB-EC"/>
</dbReference>
<evidence type="ECO:0000259" key="9">
    <source>
        <dbReference type="Pfam" id="PF10502"/>
    </source>
</evidence>
<dbReference type="AlphaFoldDB" id="A0A1Y1BAR7"/>
<dbReference type="InterPro" id="IPR014139">
    <property type="entry name" value="Peptidase_S26C_TraF"/>
</dbReference>
<evidence type="ECO:0000256" key="2">
    <source>
        <dbReference type="ARBA" id="ARBA00005849"/>
    </source>
</evidence>
<dbReference type="InterPro" id="IPR000223">
    <property type="entry name" value="Pept_S26A_signal_pept_1"/>
</dbReference>
<evidence type="ECO:0000256" key="5">
    <source>
        <dbReference type="ARBA" id="ARBA00022729"/>
    </source>
</evidence>
<dbReference type="PANTHER" id="PTHR43390">
    <property type="entry name" value="SIGNAL PEPTIDASE I"/>
    <property type="match status" value="1"/>
</dbReference>
<dbReference type="InterPro" id="IPR019533">
    <property type="entry name" value="Peptidase_S26"/>
</dbReference>
<evidence type="ECO:0000256" key="3">
    <source>
        <dbReference type="ARBA" id="ARBA00009370"/>
    </source>
</evidence>
<dbReference type="GO" id="GO:0006465">
    <property type="term" value="P:signal peptide processing"/>
    <property type="evidence" value="ECO:0007669"/>
    <property type="project" value="InterPro"/>
</dbReference>
<feature type="domain" description="Peptidase S26" evidence="9">
    <location>
        <begin position="35"/>
        <end position="182"/>
    </location>
</feature>
<dbReference type="SUPFAM" id="SSF51306">
    <property type="entry name" value="LexA/Signal peptidase"/>
    <property type="match status" value="1"/>
</dbReference>
<dbReference type="EC" id="3.4.21.89" evidence="8"/>
<evidence type="ECO:0000256" key="7">
    <source>
        <dbReference type="ARBA" id="ARBA00022971"/>
    </source>
</evidence>
<dbReference type="GO" id="GO:0004252">
    <property type="term" value="F:serine-type endopeptidase activity"/>
    <property type="evidence" value="ECO:0007669"/>
    <property type="project" value="InterPro"/>
</dbReference>
<name>A0A1Y1BAR7_VIBPH</name>
<evidence type="ECO:0000256" key="8">
    <source>
        <dbReference type="RuleBase" id="RU362042"/>
    </source>
</evidence>
<comment type="similarity">
    <text evidence="3 8">Belongs to the peptidase S26 family.</text>
</comment>
<evidence type="ECO:0000256" key="1">
    <source>
        <dbReference type="ARBA" id="ARBA00004418"/>
    </source>
</evidence>
<keyword evidence="5" id="KW-0732">Signal</keyword>
<evidence type="ECO:0000256" key="4">
    <source>
        <dbReference type="ARBA" id="ARBA00019232"/>
    </source>
</evidence>
<dbReference type="NCBIfam" id="TIGR02771">
    <property type="entry name" value="TraF_Ti"/>
    <property type="match status" value="1"/>
</dbReference>
<dbReference type="Pfam" id="PF10502">
    <property type="entry name" value="Peptidase_S26"/>
    <property type="match status" value="1"/>
</dbReference>
<keyword evidence="10" id="KW-0614">Plasmid</keyword>
<dbReference type="RefSeq" id="WP_080285233.1">
    <property type="nucleotide sequence ID" value="NZ_AP014859.1"/>
</dbReference>
<dbReference type="PANTHER" id="PTHR43390:SF1">
    <property type="entry name" value="CHLOROPLAST PROCESSING PEPTIDASE"/>
    <property type="match status" value="1"/>
</dbReference>
<comment type="similarity">
    <text evidence="2">Belongs to the peptidase S26C family.</text>
</comment>
<dbReference type="InterPro" id="IPR036286">
    <property type="entry name" value="LexA/Signal_pep-like_sf"/>
</dbReference>
<evidence type="ECO:0000313" key="10">
    <source>
        <dbReference type="EMBL" id="BAX56970.1"/>
    </source>
</evidence>
<organism evidence="10">
    <name type="scientific">Vibrio parahaemolyticus</name>
    <dbReference type="NCBI Taxonomy" id="670"/>
    <lineage>
        <taxon>Bacteria</taxon>
        <taxon>Pseudomonadati</taxon>
        <taxon>Pseudomonadota</taxon>
        <taxon>Gammaproteobacteria</taxon>
        <taxon>Vibrionales</taxon>
        <taxon>Vibrionaceae</taxon>
        <taxon>Vibrio</taxon>
    </lineage>
</organism>
<dbReference type="CDD" id="cd06530">
    <property type="entry name" value="S26_SPase_I"/>
    <property type="match status" value="1"/>
</dbReference>
<geneLocation type="plasmid" evidence="10">
    <name>pVPE61b</name>
</geneLocation>
<sequence>MVYTLFPAPNNNSTDIIMKKTVTIAFGLLLALGWYATGYRLNLTPSYPLGLYQLSKTNQYQQGDLVVFCPPPSAVIEQALKREYLKYGTCKSGSTPLIKKIMAISGDHLSFDGVVRKNGKPLARFLVHSADSHHRKLPQLKAFTLTDDEFFMMSDYAPKNSFDSRYFGAIQKNAIQGKAVPIFTF</sequence>
<dbReference type="GO" id="GO:0016020">
    <property type="term" value="C:membrane"/>
    <property type="evidence" value="ECO:0007669"/>
    <property type="project" value="UniProtKB-SubCell"/>
</dbReference>
<proteinExistence type="inferred from homology"/>
<evidence type="ECO:0000256" key="6">
    <source>
        <dbReference type="ARBA" id="ARBA00022764"/>
    </source>
</evidence>
<dbReference type="NCBIfam" id="TIGR02227">
    <property type="entry name" value="sigpep_I_bact"/>
    <property type="match status" value="1"/>
</dbReference>
<comment type="subcellular location">
    <subcellularLocation>
        <location evidence="8">Membrane</location>
        <topology evidence="8">Multi-pass membrane protein</topology>
    </subcellularLocation>
    <subcellularLocation>
        <location evidence="1">Periplasm</location>
    </subcellularLocation>
</comment>
<keyword evidence="8" id="KW-0645">Protease</keyword>
<keyword evidence="8" id="KW-0378">Hydrolase</keyword>
<accession>A0A1Y1BAR7</accession>
<dbReference type="Gene3D" id="2.10.109.10">
    <property type="entry name" value="Umud Fragment, subunit A"/>
    <property type="match status" value="1"/>
</dbReference>
<reference evidence="10" key="1">
    <citation type="journal article" date="2017" name="Infect. Genet. Evol.">
        <title>Plasmid dynamics in Vibrio parahaemolyticus strains related to shrimp Acute Hepatopancreatic Necrosis Syndrome (AHPNS).</title>
        <authorList>
            <person name="Theethakaew C."/>
            <person name="Nakamura S."/>
            <person name="Motooka D."/>
            <person name="Matsuda S."/>
            <person name="Kodama T."/>
            <person name="Chonsin K."/>
            <person name="Suthienkul O."/>
            <person name="Iida T."/>
        </authorList>
    </citation>
    <scope>NUCLEOTIDE SEQUENCE</scope>
    <source>
        <strain evidence="10">VPE61</strain>
        <plasmid evidence="10">pVPE61b</plasmid>
    </source>
</reference>
<dbReference type="GO" id="GO:0042597">
    <property type="term" value="C:periplasmic space"/>
    <property type="evidence" value="ECO:0007669"/>
    <property type="project" value="UniProtKB-SubCell"/>
</dbReference>
<protein>
    <recommendedName>
        <fullName evidence="4 8">Signal peptidase I</fullName>
        <ecNumber evidence="8">3.4.21.89</ecNumber>
    </recommendedName>
</protein>
<keyword evidence="6" id="KW-0574">Periplasm</keyword>
<dbReference type="EMBL" id="AP014861">
    <property type="protein sequence ID" value="BAX56970.1"/>
    <property type="molecule type" value="Genomic_DNA"/>
</dbReference>
<keyword evidence="7" id="KW-0184">Conjugation</keyword>